<dbReference type="Gene3D" id="3.40.1730.10">
    <property type="entry name" value="pa0076 domain"/>
    <property type="match status" value="1"/>
</dbReference>
<dbReference type="PIRSF" id="PIRSF029287">
    <property type="entry name" value="UCP029287"/>
    <property type="match status" value="1"/>
</dbReference>
<evidence type="ECO:0000313" key="2">
    <source>
        <dbReference type="Proteomes" id="UP001165275"/>
    </source>
</evidence>
<name>A0ABT0KBG2_9GAMM</name>
<dbReference type="EMBL" id="JAGQDC010000005">
    <property type="protein sequence ID" value="MCL1029152.1"/>
    <property type="molecule type" value="Genomic_DNA"/>
</dbReference>
<dbReference type="Pfam" id="PF09867">
    <property type="entry name" value="TagF_N"/>
    <property type="match status" value="1"/>
</dbReference>
<gene>
    <name evidence="1" type="primary">tagF</name>
    <name evidence="1" type="ORF">KAJ71_08960</name>
</gene>
<reference evidence="1" key="1">
    <citation type="submission" date="2021-04" db="EMBL/GenBank/DDBJ databases">
        <title>Genome sequence of Serratia sp. arafor3.</title>
        <authorList>
            <person name="Besaury L."/>
        </authorList>
    </citation>
    <scope>NUCLEOTIDE SEQUENCE</scope>
    <source>
        <strain evidence="1">Arafor3</strain>
    </source>
</reference>
<accession>A0ABT0KBG2</accession>
<evidence type="ECO:0000313" key="1">
    <source>
        <dbReference type="EMBL" id="MCL1029152.1"/>
    </source>
</evidence>
<organism evidence="1 2">
    <name type="scientific">Serratia silvae</name>
    <dbReference type="NCBI Taxonomy" id="2824122"/>
    <lineage>
        <taxon>Bacteria</taxon>
        <taxon>Pseudomonadati</taxon>
        <taxon>Pseudomonadota</taxon>
        <taxon>Gammaproteobacteria</taxon>
        <taxon>Enterobacterales</taxon>
        <taxon>Yersiniaceae</taxon>
        <taxon>Serratia</taxon>
    </lineage>
</organism>
<comment type="caution">
    <text evidence="1">The sequence shown here is derived from an EMBL/GenBank/DDBJ whole genome shotgun (WGS) entry which is preliminary data.</text>
</comment>
<dbReference type="Proteomes" id="UP001165275">
    <property type="component" value="Unassembled WGS sequence"/>
</dbReference>
<dbReference type="NCBIfam" id="TIGR03373">
    <property type="entry name" value="VI_minor_4"/>
    <property type="match status" value="1"/>
</dbReference>
<sequence length="241" mass="27683">MDRNLKLTTSIGWFGKIPAEGDFLQRRLPNEVINRWANWFHSGLLNLQQELPDNSIYPFAHAPVWNFVIPAPMGNQYVQMGCLLPARDRVGRYYPVCAMRLWHLNDWHKQQLTIAALWYHQLGDTLLNGVRNGFSAEQIDHALLALPALPTPLAEEESEILSIIGLPLQPAPEKELAWQQATDCFEPTQYSSFWWTNQTDGYPLYTHIHSGNFTVQLFSLLFNPHGWSRPGRGGQYPQLFD</sequence>
<dbReference type="InterPro" id="IPR017748">
    <property type="entry name" value="TagF"/>
</dbReference>
<keyword evidence="2" id="KW-1185">Reference proteome</keyword>
<dbReference type="InterPro" id="IPR038225">
    <property type="entry name" value="TagF_sf"/>
</dbReference>
<protein>
    <submittedName>
        <fullName evidence="1">Type VI secretion system-associated protein TagF</fullName>
    </submittedName>
</protein>
<proteinExistence type="predicted"/>